<accession>A0A6G7PW04</accession>
<dbReference type="PROSITE" id="PS50887">
    <property type="entry name" value="GGDEF"/>
    <property type="match status" value="1"/>
</dbReference>
<dbReference type="GO" id="GO:0052621">
    <property type="term" value="F:diguanylate cyclase activity"/>
    <property type="evidence" value="ECO:0007669"/>
    <property type="project" value="UniProtKB-EC"/>
</dbReference>
<dbReference type="GO" id="GO:1902201">
    <property type="term" value="P:negative regulation of bacterial-type flagellum-dependent cell motility"/>
    <property type="evidence" value="ECO:0007669"/>
    <property type="project" value="TreeGrafter"/>
</dbReference>
<dbReference type="PANTHER" id="PTHR45138:SF9">
    <property type="entry name" value="DIGUANYLATE CYCLASE DGCM-RELATED"/>
    <property type="match status" value="1"/>
</dbReference>
<dbReference type="InterPro" id="IPR000160">
    <property type="entry name" value="GGDEF_dom"/>
</dbReference>
<dbReference type="InterPro" id="IPR013976">
    <property type="entry name" value="HDOD"/>
</dbReference>
<dbReference type="InterPro" id="IPR050469">
    <property type="entry name" value="Diguanylate_Cyclase"/>
</dbReference>
<dbReference type="InterPro" id="IPR029787">
    <property type="entry name" value="Nucleotide_cyclase"/>
</dbReference>
<dbReference type="InterPro" id="IPR043128">
    <property type="entry name" value="Rev_trsase/Diguanyl_cyclase"/>
</dbReference>
<organism evidence="3 4">
    <name type="scientific">Thermosulfuriphilus ammonigenes</name>
    <dbReference type="NCBI Taxonomy" id="1936021"/>
    <lineage>
        <taxon>Bacteria</taxon>
        <taxon>Pseudomonadati</taxon>
        <taxon>Thermodesulfobacteriota</taxon>
        <taxon>Thermodesulfobacteria</taxon>
        <taxon>Thermodesulfobacteriales</taxon>
        <taxon>Thermodesulfobacteriaceae</taxon>
        <taxon>Thermosulfuriphilus</taxon>
    </lineage>
</organism>
<dbReference type="AlphaFoldDB" id="A0A6G7PW04"/>
<reference evidence="3 4" key="1">
    <citation type="submission" date="2020-02" db="EMBL/GenBank/DDBJ databases">
        <title>Genome analysis of Thermosulfuriphilus ammonigenes ST65T, an anaerobic thermophilic chemolithoautotrophic bacterium isolated from a deep-sea hydrothermal vent.</title>
        <authorList>
            <person name="Slobodkina G."/>
            <person name="Allioux M."/>
            <person name="Merkel A."/>
            <person name="Alain K."/>
            <person name="Jebbar M."/>
            <person name="Slobodkin A."/>
        </authorList>
    </citation>
    <scope>NUCLEOTIDE SEQUENCE [LARGE SCALE GENOMIC DNA]</scope>
    <source>
        <strain evidence="3 4">ST65</strain>
    </source>
</reference>
<keyword evidence="4" id="KW-1185">Reference proteome</keyword>
<evidence type="ECO:0000313" key="3">
    <source>
        <dbReference type="EMBL" id="QIJ71736.1"/>
    </source>
</evidence>
<dbReference type="EMBL" id="CP048877">
    <property type="protein sequence ID" value="QIJ71736.1"/>
    <property type="molecule type" value="Genomic_DNA"/>
</dbReference>
<name>A0A6G7PW04_9BACT</name>
<dbReference type="Gene3D" id="3.30.70.270">
    <property type="match status" value="1"/>
</dbReference>
<evidence type="ECO:0000256" key="2">
    <source>
        <dbReference type="ARBA" id="ARBA00034247"/>
    </source>
</evidence>
<dbReference type="SUPFAM" id="SSF109604">
    <property type="entry name" value="HD-domain/PDEase-like"/>
    <property type="match status" value="1"/>
</dbReference>
<evidence type="ECO:0000313" key="4">
    <source>
        <dbReference type="Proteomes" id="UP000502179"/>
    </source>
</evidence>
<dbReference type="EC" id="2.7.7.65" evidence="1"/>
<protein>
    <recommendedName>
        <fullName evidence="1">diguanylate cyclase</fullName>
        <ecNumber evidence="1">2.7.7.65</ecNumber>
    </recommendedName>
</protein>
<evidence type="ECO:0000256" key="1">
    <source>
        <dbReference type="ARBA" id="ARBA00012528"/>
    </source>
</evidence>
<dbReference type="KEGG" id="tav:G4V39_05375"/>
<proteinExistence type="predicted"/>
<dbReference type="PANTHER" id="PTHR45138">
    <property type="entry name" value="REGULATORY COMPONENTS OF SENSORY TRANSDUCTION SYSTEM"/>
    <property type="match status" value="1"/>
</dbReference>
<dbReference type="FunFam" id="3.30.70.270:FF:000001">
    <property type="entry name" value="Diguanylate cyclase domain protein"/>
    <property type="match status" value="1"/>
</dbReference>
<dbReference type="Gene3D" id="1.10.3210.10">
    <property type="entry name" value="Hypothetical protein af1432"/>
    <property type="match status" value="1"/>
</dbReference>
<dbReference type="Pfam" id="PF00990">
    <property type="entry name" value="GGDEF"/>
    <property type="match status" value="1"/>
</dbReference>
<dbReference type="NCBIfam" id="TIGR00254">
    <property type="entry name" value="GGDEF"/>
    <property type="match status" value="1"/>
</dbReference>
<sequence>MSVLTRLTQEKFRLPSPPAIAIRILETFKKGEPSFEEIARIISSDPALTAKILRFANSSFFGLQKKVDNLSTAVGLIGLEALKNMALSFAIVQKFRGESSGGFSFELFWKRAVTSAVAASEIARTISLTSENIFVAALLMDLGILTMHLCRPQDYQQVFDEKRAKGLSVVEAERLVFGFDHQAVGQELLQEWNLPEGIWQLVGKHHFDYSLYCKNKKLTANMILCLADLCSSVYHGSGNVQKLQTLKKILQEVLRFEESETENFIDKIGQETVEILSVFEIEPGKMKPYSQILQEANEELAKLNISYAQLLVAHKQAKERAEKLAQELLEANKKLRELAYRDGLTGLYNHRYFQEILEREIKRARRYKKPLSLLMIDIDHFKKINDTYGHLHGDEVLKRLAQIFSESIRACDYAARYGGEEFSIILPETPLNGALNVAERLRQRVKNTPIVLADQEIRVTISIGLAAYENTQIEITRSQLISLADKALYQSKMAGRDRVTGVRI</sequence>
<dbReference type="SMART" id="SM00267">
    <property type="entry name" value="GGDEF"/>
    <property type="match status" value="1"/>
</dbReference>
<dbReference type="Pfam" id="PF08668">
    <property type="entry name" value="HDOD"/>
    <property type="match status" value="1"/>
</dbReference>
<dbReference type="SUPFAM" id="SSF55073">
    <property type="entry name" value="Nucleotide cyclase"/>
    <property type="match status" value="1"/>
</dbReference>
<dbReference type="CDD" id="cd01949">
    <property type="entry name" value="GGDEF"/>
    <property type="match status" value="1"/>
</dbReference>
<dbReference type="PROSITE" id="PS51833">
    <property type="entry name" value="HDOD"/>
    <property type="match status" value="1"/>
</dbReference>
<dbReference type="GO" id="GO:0005886">
    <property type="term" value="C:plasma membrane"/>
    <property type="evidence" value="ECO:0007669"/>
    <property type="project" value="TreeGrafter"/>
</dbReference>
<dbReference type="Proteomes" id="UP000502179">
    <property type="component" value="Chromosome"/>
</dbReference>
<dbReference type="GO" id="GO:0043709">
    <property type="term" value="P:cell adhesion involved in single-species biofilm formation"/>
    <property type="evidence" value="ECO:0007669"/>
    <property type="project" value="TreeGrafter"/>
</dbReference>
<gene>
    <name evidence="3" type="ORF">G4V39_05375</name>
</gene>
<comment type="catalytic activity">
    <reaction evidence="2">
        <text>2 GTP = 3',3'-c-di-GMP + 2 diphosphate</text>
        <dbReference type="Rhea" id="RHEA:24898"/>
        <dbReference type="ChEBI" id="CHEBI:33019"/>
        <dbReference type="ChEBI" id="CHEBI:37565"/>
        <dbReference type="ChEBI" id="CHEBI:58805"/>
        <dbReference type="EC" id="2.7.7.65"/>
    </reaction>
</comment>
<dbReference type="RefSeq" id="WP_166031954.1">
    <property type="nucleotide sequence ID" value="NZ_CP048877.1"/>
</dbReference>